<dbReference type="InterPro" id="IPR011545">
    <property type="entry name" value="DEAD/DEAH_box_helicase_dom"/>
</dbReference>
<keyword evidence="6 7" id="KW-0694">RNA-binding</keyword>
<comment type="function">
    <text evidence="7">DEAD-box RNA helicase involved in RNA degradation. Has RNA-dependent ATPase activity and unwinds double-stranded RNA.</text>
</comment>
<dbReference type="InterPro" id="IPR023554">
    <property type="entry name" value="RNA_helicase_ATP-dep_RhlB"/>
</dbReference>
<dbReference type="Proteomes" id="UP000175669">
    <property type="component" value="Unassembled WGS sequence"/>
</dbReference>
<dbReference type="GO" id="GO:0005524">
    <property type="term" value="F:ATP binding"/>
    <property type="evidence" value="ECO:0007669"/>
    <property type="project" value="UniProtKB-UniRule"/>
</dbReference>
<dbReference type="HAMAP" id="MF_00661">
    <property type="entry name" value="DEAD_helicase_RhlB"/>
    <property type="match status" value="1"/>
</dbReference>
<organism evidence="13 14">
    <name type="scientific">Pseudohongiella acticola</name>
    <dbReference type="NCBI Taxonomy" id="1524254"/>
    <lineage>
        <taxon>Bacteria</taxon>
        <taxon>Pseudomonadati</taxon>
        <taxon>Pseudomonadota</taxon>
        <taxon>Gammaproteobacteria</taxon>
        <taxon>Pseudomonadales</taxon>
        <taxon>Pseudohongiellaceae</taxon>
        <taxon>Pseudohongiella</taxon>
    </lineage>
</organism>
<comment type="catalytic activity">
    <reaction evidence="7">
        <text>ATP + H2O = ADP + phosphate + H(+)</text>
        <dbReference type="Rhea" id="RHEA:13065"/>
        <dbReference type="ChEBI" id="CHEBI:15377"/>
        <dbReference type="ChEBI" id="CHEBI:15378"/>
        <dbReference type="ChEBI" id="CHEBI:30616"/>
        <dbReference type="ChEBI" id="CHEBI:43474"/>
        <dbReference type="ChEBI" id="CHEBI:456216"/>
        <dbReference type="EC" id="3.6.4.13"/>
    </reaction>
</comment>
<dbReference type="InterPro" id="IPR001650">
    <property type="entry name" value="Helicase_C-like"/>
</dbReference>
<evidence type="ECO:0000256" key="9">
    <source>
        <dbReference type="SAM" id="MobiDB-lite"/>
    </source>
</evidence>
<dbReference type="PROSITE" id="PS51194">
    <property type="entry name" value="HELICASE_CTER"/>
    <property type="match status" value="1"/>
</dbReference>
<dbReference type="NCBIfam" id="NF002340">
    <property type="entry name" value="PRK01297.1"/>
    <property type="match status" value="1"/>
</dbReference>
<feature type="domain" description="DEAD-box RNA helicase Q" evidence="12">
    <location>
        <begin position="88"/>
        <end position="116"/>
    </location>
</feature>
<dbReference type="Gene3D" id="3.40.50.300">
    <property type="entry name" value="P-loop containing nucleotide triphosphate hydrolases"/>
    <property type="match status" value="2"/>
</dbReference>
<dbReference type="PANTHER" id="PTHR47959:SF10">
    <property type="entry name" value="ATP-DEPENDENT RNA HELICASE RHLB"/>
    <property type="match status" value="1"/>
</dbReference>
<dbReference type="GO" id="GO:0005829">
    <property type="term" value="C:cytosol"/>
    <property type="evidence" value="ECO:0007669"/>
    <property type="project" value="TreeGrafter"/>
</dbReference>
<evidence type="ECO:0000256" key="2">
    <source>
        <dbReference type="ARBA" id="ARBA00022741"/>
    </source>
</evidence>
<comment type="similarity">
    <text evidence="7">Belongs to the DEAD box helicase family. RhlB subfamily.</text>
</comment>
<dbReference type="GO" id="GO:0003724">
    <property type="term" value="F:RNA helicase activity"/>
    <property type="evidence" value="ECO:0007669"/>
    <property type="project" value="UniProtKB-UniRule"/>
</dbReference>
<dbReference type="OrthoDB" id="9805696at2"/>
<dbReference type="GO" id="GO:0006401">
    <property type="term" value="P:RNA catabolic process"/>
    <property type="evidence" value="ECO:0007669"/>
    <property type="project" value="UniProtKB-UniRule"/>
</dbReference>
<dbReference type="Pfam" id="PF00270">
    <property type="entry name" value="DEAD"/>
    <property type="match status" value="1"/>
</dbReference>
<dbReference type="InterPro" id="IPR027417">
    <property type="entry name" value="P-loop_NTPase"/>
</dbReference>
<evidence type="ECO:0000256" key="8">
    <source>
        <dbReference type="PROSITE-ProRule" id="PRU00552"/>
    </source>
</evidence>
<feature type="compositionally biased region" description="Gly residues" evidence="9">
    <location>
        <begin position="492"/>
        <end position="502"/>
    </location>
</feature>
<feature type="region of interest" description="Disordered" evidence="9">
    <location>
        <begin position="473"/>
        <end position="508"/>
    </location>
</feature>
<keyword evidence="2 7" id="KW-0547">Nucleotide-binding</keyword>
<evidence type="ECO:0000259" key="12">
    <source>
        <dbReference type="PROSITE" id="PS51195"/>
    </source>
</evidence>
<dbReference type="InterPro" id="IPR000629">
    <property type="entry name" value="RNA-helicase_DEAD-box_CS"/>
</dbReference>
<dbReference type="PROSITE" id="PS51192">
    <property type="entry name" value="HELICASE_ATP_BIND_1"/>
    <property type="match status" value="1"/>
</dbReference>
<dbReference type="AlphaFoldDB" id="A0A1E8CJQ3"/>
<dbReference type="PANTHER" id="PTHR47959">
    <property type="entry name" value="ATP-DEPENDENT RNA HELICASE RHLE-RELATED"/>
    <property type="match status" value="1"/>
</dbReference>
<keyword evidence="1 7" id="KW-0963">Cytoplasm</keyword>
<dbReference type="RefSeq" id="WP_070116258.1">
    <property type="nucleotide sequence ID" value="NZ_MASR01000001.1"/>
</dbReference>
<comment type="subcellular location">
    <subcellularLocation>
        <location evidence="7">Cytoplasm</location>
    </subcellularLocation>
</comment>
<dbReference type="InterPro" id="IPR014001">
    <property type="entry name" value="Helicase_ATP-bd"/>
</dbReference>
<feature type="short sequence motif" description="Q motif" evidence="8">
    <location>
        <begin position="88"/>
        <end position="116"/>
    </location>
</feature>
<dbReference type="EMBL" id="MASR01000001">
    <property type="protein sequence ID" value="OFE12648.1"/>
    <property type="molecule type" value="Genomic_DNA"/>
</dbReference>
<comment type="subunit">
    <text evidence="7">Component of the RNA degradosome, which is a multiprotein complex involved in RNA processing and mRNA degradation.</text>
</comment>
<evidence type="ECO:0000256" key="7">
    <source>
        <dbReference type="HAMAP-Rule" id="MF_00661"/>
    </source>
</evidence>
<feature type="compositionally biased region" description="Low complexity" evidence="9">
    <location>
        <begin position="54"/>
        <end position="82"/>
    </location>
</feature>
<keyword evidence="3 7" id="KW-0378">Hydrolase</keyword>
<dbReference type="PROSITE" id="PS51195">
    <property type="entry name" value="Q_MOTIF"/>
    <property type="match status" value="1"/>
</dbReference>
<feature type="domain" description="Helicase C-terminal" evidence="11">
    <location>
        <begin position="323"/>
        <end position="470"/>
    </location>
</feature>
<dbReference type="InterPro" id="IPR014014">
    <property type="entry name" value="RNA_helicase_DEAD_Q_motif"/>
</dbReference>
<gene>
    <name evidence="7" type="primary">rhlB</name>
    <name evidence="13" type="ORF">PHACT_05420</name>
</gene>
<evidence type="ECO:0000256" key="4">
    <source>
        <dbReference type="ARBA" id="ARBA00022806"/>
    </source>
</evidence>
<dbReference type="PROSITE" id="PS00039">
    <property type="entry name" value="DEAD_ATP_HELICASE"/>
    <property type="match status" value="1"/>
</dbReference>
<keyword evidence="5 7" id="KW-0067">ATP-binding</keyword>
<evidence type="ECO:0000313" key="14">
    <source>
        <dbReference type="Proteomes" id="UP000175669"/>
    </source>
</evidence>
<feature type="compositionally biased region" description="Basic and acidic residues" evidence="9">
    <location>
        <begin position="1"/>
        <end position="41"/>
    </location>
</feature>
<dbReference type="GO" id="GO:0003723">
    <property type="term" value="F:RNA binding"/>
    <property type="evidence" value="ECO:0007669"/>
    <property type="project" value="UniProtKB-UniRule"/>
</dbReference>
<dbReference type="CDD" id="cd00268">
    <property type="entry name" value="DEADc"/>
    <property type="match status" value="1"/>
</dbReference>
<keyword evidence="14" id="KW-1185">Reference proteome</keyword>
<dbReference type="SMART" id="SM00487">
    <property type="entry name" value="DEXDc"/>
    <property type="match status" value="1"/>
</dbReference>
<dbReference type="EC" id="3.6.4.13" evidence="7"/>
<dbReference type="InterPro" id="IPR044742">
    <property type="entry name" value="DEAD/DEAH_RhlB"/>
</dbReference>
<evidence type="ECO:0000256" key="6">
    <source>
        <dbReference type="ARBA" id="ARBA00022884"/>
    </source>
</evidence>
<feature type="region of interest" description="Disordered" evidence="9">
    <location>
        <begin position="1"/>
        <end position="84"/>
    </location>
</feature>
<feature type="domain" description="Helicase ATP-binding" evidence="10">
    <location>
        <begin position="119"/>
        <end position="299"/>
    </location>
</feature>
<keyword evidence="4 7" id="KW-0347">Helicase</keyword>
<name>A0A1E8CJQ3_9GAMM</name>
<proteinExistence type="inferred from homology"/>
<dbReference type="SMART" id="SM00490">
    <property type="entry name" value="HELICc"/>
    <property type="match status" value="1"/>
</dbReference>
<evidence type="ECO:0000259" key="10">
    <source>
        <dbReference type="PROSITE" id="PS51192"/>
    </source>
</evidence>
<protein>
    <recommendedName>
        <fullName evidence="7">ATP-dependent RNA helicase RhlB</fullName>
        <ecNumber evidence="7">3.6.4.13</ecNumber>
    </recommendedName>
</protein>
<dbReference type="CDD" id="cd18787">
    <property type="entry name" value="SF2_C_DEAD"/>
    <property type="match status" value="1"/>
</dbReference>
<dbReference type="SUPFAM" id="SSF52540">
    <property type="entry name" value="P-loop containing nucleoside triphosphate hydrolases"/>
    <property type="match status" value="1"/>
</dbReference>
<evidence type="ECO:0000259" key="11">
    <source>
        <dbReference type="PROSITE" id="PS51194"/>
    </source>
</evidence>
<dbReference type="GO" id="GO:0016887">
    <property type="term" value="F:ATP hydrolysis activity"/>
    <property type="evidence" value="ECO:0007669"/>
    <property type="project" value="RHEA"/>
</dbReference>
<evidence type="ECO:0000256" key="1">
    <source>
        <dbReference type="ARBA" id="ARBA00022490"/>
    </source>
</evidence>
<reference evidence="14" key="1">
    <citation type="submission" date="2016-07" db="EMBL/GenBank/DDBJ databases">
        <authorList>
            <person name="Florea S."/>
            <person name="Webb J.S."/>
            <person name="Jaromczyk J."/>
            <person name="Schardl C.L."/>
        </authorList>
    </citation>
    <scope>NUCLEOTIDE SEQUENCE [LARGE SCALE GENOMIC DNA]</scope>
    <source>
        <strain evidence="14">KCTC 42131</strain>
    </source>
</reference>
<dbReference type="Pfam" id="PF00271">
    <property type="entry name" value="Helicase_C"/>
    <property type="match status" value="1"/>
</dbReference>
<dbReference type="STRING" id="1524254.PHACT_05420"/>
<evidence type="ECO:0000313" key="13">
    <source>
        <dbReference type="EMBL" id="OFE12648.1"/>
    </source>
</evidence>
<comment type="caution">
    <text evidence="13">The sequence shown here is derived from an EMBL/GenBank/DDBJ whole genome shotgun (WGS) entry which is preliminary data.</text>
</comment>
<evidence type="ECO:0000256" key="3">
    <source>
        <dbReference type="ARBA" id="ARBA00022801"/>
    </source>
</evidence>
<accession>A0A1E8CJQ3</accession>
<sequence length="508" mass="55324">MQNTENKESAETTDSVENKEPSANKEPLADKEPSAHKEPSADKAGQMSEAVVQAATINASAAAEDASSAEEGPQPDAAVDAPPVVPDIPFSQFKLEKPLERAIKELGYKFCTPIQAQSLRYTLRGFDVTGKAQTGTGKTAAFLITIINDLLKNPVTEERFIGEPRALILAPTRELVMQIASDAQNLSKGCGLHVVAMVGGEDYKKQLAAVDSRPVDIVVATPGRLIDFLQNDQLYLGLVEILVIDEADRMLDMGFIPQVRTIVSRTPHKDCRQTLLFSATFTPEIIELTSRWAMDPVMIEIAPERVATDTIEQIVYLVTTGDKYKLLYNIIKADGADKVIVFNNRRDQVRKLADSLYRNGVSCGLLSGEVAQNKRVKTLEAFRDGDIQVLVATDVAGRGLHIDDVSHVINYSLPEEAEDYVHRIGRTGRAGAIGTSISFACEEDSFLLPNIEDKLGQKLPCVYPEADLLAEPPAFTRPSHFKDESKPSARGGRSGGGKGGSGKPRPRR</sequence>
<dbReference type="InterPro" id="IPR050079">
    <property type="entry name" value="DEAD_box_RNA_helicase"/>
</dbReference>
<evidence type="ECO:0000256" key="5">
    <source>
        <dbReference type="ARBA" id="ARBA00022840"/>
    </source>
</evidence>